<protein>
    <submittedName>
        <fullName evidence="2">MDM20</fullName>
    </submittedName>
</protein>
<dbReference type="PANTHER" id="PTHR22767">
    <property type="entry name" value="N-TERMINAL ACETYLTRANSFERASE-RELATED"/>
    <property type="match status" value="1"/>
</dbReference>
<dbReference type="EMBL" id="JAGSYN010000167">
    <property type="protein sequence ID" value="KAG7662585.1"/>
    <property type="molecule type" value="Genomic_DNA"/>
</dbReference>
<dbReference type="Pfam" id="PF09797">
    <property type="entry name" value="NatB_MDM20"/>
    <property type="match status" value="1"/>
</dbReference>
<dbReference type="PANTHER" id="PTHR22767:SF3">
    <property type="entry name" value="N-ALPHA-ACETYLTRANSFERASE 25, NATB AUXILIARY SUBUNIT"/>
    <property type="match status" value="1"/>
</dbReference>
<accession>A0A8J5UVY9</accession>
<organism evidence="2 3">
    <name type="scientific">[Candida] subhashii</name>
    <dbReference type="NCBI Taxonomy" id="561895"/>
    <lineage>
        <taxon>Eukaryota</taxon>
        <taxon>Fungi</taxon>
        <taxon>Dikarya</taxon>
        <taxon>Ascomycota</taxon>
        <taxon>Saccharomycotina</taxon>
        <taxon>Pichiomycetes</taxon>
        <taxon>Debaryomycetaceae</taxon>
        <taxon>Spathaspora</taxon>
    </lineage>
</organism>
<dbReference type="GeneID" id="73470682"/>
<comment type="similarity">
    <text evidence="1">Belongs to the MDM20/NAA25 family.</text>
</comment>
<dbReference type="Proteomes" id="UP000694255">
    <property type="component" value="Unassembled WGS sequence"/>
</dbReference>
<evidence type="ECO:0000313" key="2">
    <source>
        <dbReference type="EMBL" id="KAG7662585.1"/>
    </source>
</evidence>
<name>A0A8J5UVY9_9ASCO</name>
<dbReference type="RefSeq" id="XP_049262818.1">
    <property type="nucleotide sequence ID" value="XM_049407782.1"/>
</dbReference>
<reference evidence="2 3" key="1">
    <citation type="journal article" date="2021" name="DNA Res.">
        <title>Genome analysis of Candida subhashii reveals its hybrid nature and dual mitochondrial genome conformations.</title>
        <authorList>
            <person name="Mixao V."/>
            <person name="Hegedusova E."/>
            <person name="Saus E."/>
            <person name="Pryszcz L.P."/>
            <person name="Cillingova A."/>
            <person name="Nosek J."/>
            <person name="Gabaldon T."/>
        </authorList>
    </citation>
    <scope>NUCLEOTIDE SEQUENCE [LARGE SCALE GENOMIC DNA]</scope>
    <source>
        <strain evidence="2 3">CBS 10753</strain>
    </source>
</reference>
<sequence>MATDADKELIDLIDRGSYSHAKTLIDRRLVKFPQKSLYHILQNKILLRTGEEDLAIKNNVKLMKQIPNDPMSVELLSEFFAEVGMDKEVNIVYENVIKKYPISSKDMCLHWWNNSIEKFDLKLYNLIFMYLNKHEKSRLYTFWYSFSYYLLLKQNCLSDKEVTLYRALGKKLIEGLQPFENTQELYVYTKFLLEEEDYQSIVAVIEATTFNLDLDLKIIYRDAMKHSENFKSLYEYTEDLLFNQKFNDYDTWKALIFAAKQLNKPYEEIKDVLSRQPYSRNGMLAQIELARVYDQDTNDPIKQYYEKTNHKLCCYYDLANFELSDEFFEMVKASTNEILESYPTDVNQLTRMINNQKFQFERRIDDEFSWTNWRINKIYANNKSIQGGEFDNNPLHELNLISIILDLSKNSSSKNLIKCIGIINHLLQEDAYNHKLQLWLVKLYSRLNTSNLIYPVYQNLKIKMTQHETLLHYLTTINPSKDTLDGLVNIFRFYLTAKHEIKSGIENGFQEGVFNKLESFINFGKRLQNSISLNFLVSKLLQFVVVLGDSGYLNYFIHYMKSNKKSILEDYSDNRDFTSEWKLGLKVIDQDLLKIPVQDTNVKLKLLIYLIIFEEKPAEITKLLKLFNKIISNEKSFSRFDSILYKLYFNLLKISKTNLNSQEVQSLFNFIQKNLKFDKLKTILIPEDILSGELNQNLINLSEFIKIIQMISRRNSSSFIKQLVAITETLPKDIKSLRLASLQIEQIDSMDFEIPFIIDIGKTKKTLQDSIDKTTTFILNTL</sequence>
<evidence type="ECO:0000313" key="3">
    <source>
        <dbReference type="Proteomes" id="UP000694255"/>
    </source>
</evidence>
<dbReference type="OrthoDB" id="1874341at2759"/>
<proteinExistence type="inferred from homology"/>
<dbReference type="InterPro" id="IPR019183">
    <property type="entry name" value="NAA25_NatB_aux_su"/>
</dbReference>
<keyword evidence="3" id="KW-1185">Reference proteome</keyword>
<evidence type="ECO:0000256" key="1">
    <source>
        <dbReference type="ARBA" id="ARBA00006298"/>
    </source>
</evidence>
<dbReference type="AlphaFoldDB" id="A0A8J5UVY9"/>
<gene>
    <name evidence="2" type="ORF">J8A68_003882</name>
</gene>
<comment type="caution">
    <text evidence="2">The sequence shown here is derived from an EMBL/GenBank/DDBJ whole genome shotgun (WGS) entry which is preliminary data.</text>
</comment>
<dbReference type="GO" id="GO:0031416">
    <property type="term" value="C:NatB complex"/>
    <property type="evidence" value="ECO:0007669"/>
    <property type="project" value="TreeGrafter"/>
</dbReference>